<evidence type="ECO:0000313" key="1">
    <source>
        <dbReference type="EMBL" id="CUV15016.1"/>
    </source>
</evidence>
<reference evidence="1" key="1">
    <citation type="submission" date="2015-10" db="EMBL/GenBank/DDBJ databases">
        <authorList>
            <person name="Gilbert D.G."/>
        </authorList>
    </citation>
    <scope>NUCLEOTIDE SEQUENCE</scope>
    <source>
        <strain evidence="1">Phyl III-seqv23</strain>
    </source>
</reference>
<proteinExistence type="predicted"/>
<dbReference type="AlphaFoldDB" id="A0A0S4TYF0"/>
<protein>
    <submittedName>
        <fullName evidence="1">Uncharacterized protein</fullName>
    </submittedName>
</protein>
<organism evidence="1">
    <name type="scientific">Ralstonia solanacearum</name>
    <name type="common">Pseudomonas solanacearum</name>
    <dbReference type="NCBI Taxonomy" id="305"/>
    <lineage>
        <taxon>Bacteria</taxon>
        <taxon>Pseudomonadati</taxon>
        <taxon>Pseudomonadota</taxon>
        <taxon>Betaproteobacteria</taxon>
        <taxon>Burkholderiales</taxon>
        <taxon>Burkholderiaceae</taxon>
        <taxon>Ralstonia</taxon>
        <taxon>Ralstonia solanacearum species complex</taxon>
    </lineage>
</organism>
<gene>
    <name evidence="1" type="ORF">RUN39_v1_1080009</name>
</gene>
<accession>A0A0S4TYF0</accession>
<sequence>MKPACYCLYCGVDLTFSRRGAILWHGIRPGFTVWRAGVTRRKYLPICITNCFRILTARRKCMPWGAMGRLRRPHQAFAFPAAPHFDGRRTGAKVFSAACCYVRETLCRMLVARMHGGFLVFLVMDRMAHSLLSPCELRRTFFTEANGLKQSNYAAEIPVKFWDNEHNSGGRCAQAAELRRSRREHRTSSVDCGGPSFAQVWSAIHVVRPG</sequence>
<name>A0A0S4TYF0_RALSL</name>
<dbReference type="EMBL" id="LN899819">
    <property type="protein sequence ID" value="CUV15016.1"/>
    <property type="molecule type" value="Genomic_DNA"/>
</dbReference>